<reference evidence="2" key="1">
    <citation type="journal article" date="2022" name="Proc. Natl. Acad. Sci. U.S.A.">
        <title>Life cycle and functional genomics of the unicellular red alga Galdieria for elucidating algal and plant evolution and industrial use.</title>
        <authorList>
            <person name="Hirooka S."/>
            <person name="Itabashi T."/>
            <person name="Ichinose T.M."/>
            <person name="Onuma R."/>
            <person name="Fujiwara T."/>
            <person name="Yamashita S."/>
            <person name="Jong L.W."/>
            <person name="Tomita R."/>
            <person name="Iwane A.H."/>
            <person name="Miyagishima S.Y."/>
        </authorList>
    </citation>
    <scope>NUCLEOTIDE SEQUENCE</scope>
    <source>
        <strain evidence="2">NBRC 102759</strain>
    </source>
</reference>
<dbReference type="Proteomes" id="UP001061958">
    <property type="component" value="Unassembled WGS sequence"/>
</dbReference>
<accession>A0A9C7PV88</accession>
<dbReference type="EMBL" id="BQMJ01000016">
    <property type="protein sequence ID" value="GJQ10537.1"/>
    <property type="molecule type" value="Genomic_DNA"/>
</dbReference>
<comment type="caution">
    <text evidence="2">The sequence shown here is derived from an EMBL/GenBank/DDBJ whole genome shotgun (WGS) entry which is preliminary data.</text>
</comment>
<protein>
    <submittedName>
        <fullName evidence="2">Uncharacterized protein</fullName>
    </submittedName>
</protein>
<evidence type="ECO:0000313" key="2">
    <source>
        <dbReference type="EMBL" id="GJQ11031.1"/>
    </source>
</evidence>
<name>A0A9C7PV88_9RHOD</name>
<keyword evidence="3" id="KW-1185">Reference proteome</keyword>
<dbReference type="EMBL" id="BQMJ01000020">
    <property type="protein sequence ID" value="GJQ11031.1"/>
    <property type="molecule type" value="Genomic_DNA"/>
</dbReference>
<evidence type="ECO:0000313" key="1">
    <source>
        <dbReference type="EMBL" id="GJQ10537.1"/>
    </source>
</evidence>
<organism evidence="2 3">
    <name type="scientific">Galdieria partita</name>
    <dbReference type="NCBI Taxonomy" id="83374"/>
    <lineage>
        <taxon>Eukaryota</taxon>
        <taxon>Rhodophyta</taxon>
        <taxon>Bangiophyceae</taxon>
        <taxon>Galdieriales</taxon>
        <taxon>Galdieriaceae</taxon>
        <taxon>Galdieria</taxon>
    </lineage>
</organism>
<dbReference type="OrthoDB" id="6475at2759"/>
<gene>
    <name evidence="1" type="ORF">GpartN1_g2328.t1</name>
    <name evidence="2" type="ORF">GpartN1_g2822.t1</name>
</gene>
<reference evidence="2" key="2">
    <citation type="submission" date="2022-01" db="EMBL/GenBank/DDBJ databases">
        <authorList>
            <person name="Hirooka S."/>
            <person name="Miyagishima S.Y."/>
        </authorList>
    </citation>
    <scope>NUCLEOTIDE SEQUENCE</scope>
    <source>
        <strain evidence="2">NBRC 102759</strain>
    </source>
</reference>
<evidence type="ECO:0000313" key="3">
    <source>
        <dbReference type="Proteomes" id="UP001061958"/>
    </source>
</evidence>
<sequence length="284" mass="32865">MSIVWILHGLDLSNLLLKGQYENLDSIAEKGCSGICALYECSEFLSVTPELSVKDSCFLQVSGLSRWNRFQHKERFPSDTIYGLRTAVLTTDESLWKHRNQVSPFNLFLLTEIEEDSLTQQLWYNCCQLLCLPYATQTETTASHDLVLIYLKNIPNQVILNVANVVTGKLLSIPNEIPFLGVLGFDPRWKKTFEDLLPFRNDSVSFLPRQSFQSIDELILERHCFEHNTHLWASFYKEGFTRRDKCYRFLPEECFSLGCNRVILAEHLIYEIAFLQETVPKYGS</sequence>
<dbReference type="AlphaFoldDB" id="A0A9C7PV88"/>
<proteinExistence type="predicted"/>